<dbReference type="SUPFAM" id="SSF52218">
    <property type="entry name" value="Flavoproteins"/>
    <property type="match status" value="1"/>
</dbReference>
<accession>A0A382CVI4</accession>
<dbReference type="InterPro" id="IPR005025">
    <property type="entry name" value="FMN_Rdtase-like_dom"/>
</dbReference>
<evidence type="ECO:0000259" key="1">
    <source>
        <dbReference type="Pfam" id="PF03358"/>
    </source>
</evidence>
<feature type="non-terminal residue" evidence="2">
    <location>
        <position position="77"/>
    </location>
</feature>
<protein>
    <recommendedName>
        <fullName evidence="1">NADPH-dependent FMN reductase-like domain-containing protein</fullName>
    </recommendedName>
</protein>
<dbReference type="AlphaFoldDB" id="A0A382CVI4"/>
<gene>
    <name evidence="2" type="ORF">METZ01_LOCUS183024</name>
</gene>
<dbReference type="EMBL" id="UINC01036343">
    <property type="protein sequence ID" value="SVB30170.1"/>
    <property type="molecule type" value="Genomic_DNA"/>
</dbReference>
<dbReference type="Pfam" id="PF03358">
    <property type="entry name" value="FMN_red"/>
    <property type="match status" value="1"/>
</dbReference>
<dbReference type="GO" id="GO:0016491">
    <property type="term" value="F:oxidoreductase activity"/>
    <property type="evidence" value="ECO:0007669"/>
    <property type="project" value="InterPro"/>
</dbReference>
<proteinExistence type="predicted"/>
<reference evidence="2" key="1">
    <citation type="submission" date="2018-05" db="EMBL/GenBank/DDBJ databases">
        <authorList>
            <person name="Lanie J.A."/>
            <person name="Ng W.-L."/>
            <person name="Kazmierczak K.M."/>
            <person name="Andrzejewski T.M."/>
            <person name="Davidsen T.M."/>
            <person name="Wayne K.J."/>
            <person name="Tettelin H."/>
            <person name="Glass J.I."/>
            <person name="Rusch D."/>
            <person name="Podicherti R."/>
            <person name="Tsui H.-C.T."/>
            <person name="Winkler M.E."/>
        </authorList>
    </citation>
    <scope>NUCLEOTIDE SEQUENCE</scope>
</reference>
<evidence type="ECO:0000313" key="2">
    <source>
        <dbReference type="EMBL" id="SVB30170.1"/>
    </source>
</evidence>
<name>A0A382CVI4_9ZZZZ</name>
<feature type="domain" description="NADPH-dependent FMN reductase-like" evidence="1">
    <location>
        <begin position="20"/>
        <end position="75"/>
    </location>
</feature>
<dbReference type="Gene3D" id="3.40.50.360">
    <property type="match status" value="1"/>
</dbReference>
<organism evidence="2">
    <name type="scientific">marine metagenome</name>
    <dbReference type="NCBI Taxonomy" id="408172"/>
    <lineage>
        <taxon>unclassified sequences</taxon>
        <taxon>metagenomes</taxon>
        <taxon>ecological metagenomes</taxon>
    </lineage>
</organism>
<dbReference type="InterPro" id="IPR029039">
    <property type="entry name" value="Flavoprotein-like_sf"/>
</dbReference>
<sequence length="77" mass="8832">MSYRGLLLMDHYIKFSNIIKMDLPICDSNKPDGEIPKEVEALDNILQDSDVLVFSVPEYTGHYSVGFKNLLDWLVVK</sequence>